<organism evidence="1 2">
    <name type="scientific">Enterococcus asini</name>
    <dbReference type="NCBI Taxonomy" id="57732"/>
    <lineage>
        <taxon>Bacteria</taxon>
        <taxon>Bacillati</taxon>
        <taxon>Bacillota</taxon>
        <taxon>Bacilli</taxon>
        <taxon>Lactobacillales</taxon>
        <taxon>Enterococcaceae</taxon>
        <taxon>Enterococcus</taxon>
    </lineage>
</organism>
<dbReference type="Pfam" id="PF04237">
    <property type="entry name" value="YjbR"/>
    <property type="match status" value="1"/>
</dbReference>
<dbReference type="Gene3D" id="3.90.1150.30">
    <property type="match status" value="1"/>
</dbReference>
<proteinExistence type="predicted"/>
<sequence length="120" mass="13867">MEHDLRQELLDYVATEYGTKGDHPFKRFPQYTILRHEHNRKWYAALMLVPKDKLGLVGVEAVPLVNLKVKPELALILQAREGVFPGYHMNKENWLSILLTGVVPLAEIIPLLDDSYFLTR</sequence>
<evidence type="ECO:0000313" key="2">
    <source>
        <dbReference type="Proteomes" id="UP001256711"/>
    </source>
</evidence>
<gene>
    <name evidence="1" type="ORF">P7H43_00925</name>
</gene>
<name>A0AAW8TVJ1_9ENTE</name>
<dbReference type="InterPro" id="IPR058532">
    <property type="entry name" value="YjbR/MT2646/Rv2570-like"/>
</dbReference>
<reference evidence="1" key="1">
    <citation type="submission" date="2023-03" db="EMBL/GenBank/DDBJ databases">
        <authorList>
            <person name="Shen W."/>
            <person name="Cai J."/>
        </authorList>
    </citation>
    <scope>NUCLEOTIDE SEQUENCE</scope>
    <source>
        <strain evidence="1">B226-2</strain>
    </source>
</reference>
<dbReference type="GO" id="GO:0003677">
    <property type="term" value="F:DNA binding"/>
    <property type="evidence" value="ECO:0007669"/>
    <property type="project" value="UniProtKB-KW"/>
</dbReference>
<comment type="caution">
    <text evidence="1">The sequence shown here is derived from an EMBL/GenBank/DDBJ whole genome shotgun (WGS) entry which is preliminary data.</text>
</comment>
<dbReference type="RefSeq" id="WP_311834832.1">
    <property type="nucleotide sequence ID" value="NZ_JARQBJ010000001.1"/>
</dbReference>
<dbReference type="PANTHER" id="PTHR35145">
    <property type="entry name" value="CYTOPLASMIC PROTEIN-RELATED"/>
    <property type="match status" value="1"/>
</dbReference>
<dbReference type="InterPro" id="IPR038056">
    <property type="entry name" value="YjbR-like_sf"/>
</dbReference>
<dbReference type="InterPro" id="IPR007351">
    <property type="entry name" value="YjbR"/>
</dbReference>
<dbReference type="PANTHER" id="PTHR35145:SF1">
    <property type="entry name" value="CYTOPLASMIC PROTEIN"/>
    <property type="match status" value="1"/>
</dbReference>
<dbReference type="EMBL" id="JARQBJ010000001">
    <property type="protein sequence ID" value="MDT2809059.1"/>
    <property type="molecule type" value="Genomic_DNA"/>
</dbReference>
<protein>
    <submittedName>
        <fullName evidence="1">MmcQ/YjbR family DNA-binding protein</fullName>
    </submittedName>
</protein>
<dbReference type="Proteomes" id="UP001256711">
    <property type="component" value="Unassembled WGS sequence"/>
</dbReference>
<accession>A0AAW8TVJ1</accession>
<keyword evidence="1" id="KW-0238">DNA-binding</keyword>
<dbReference type="AlphaFoldDB" id="A0AAW8TVJ1"/>
<evidence type="ECO:0000313" key="1">
    <source>
        <dbReference type="EMBL" id="MDT2809059.1"/>
    </source>
</evidence>
<dbReference type="SUPFAM" id="SSF142906">
    <property type="entry name" value="YjbR-like"/>
    <property type="match status" value="1"/>
</dbReference>